<evidence type="ECO:0000313" key="2">
    <source>
        <dbReference type="EMBL" id="EJW04703.1"/>
    </source>
</evidence>
<feature type="transmembrane region" description="Helical" evidence="1">
    <location>
        <begin position="137"/>
        <end position="163"/>
    </location>
</feature>
<feature type="transmembrane region" description="Helical" evidence="1">
    <location>
        <begin position="104"/>
        <end position="125"/>
    </location>
</feature>
<evidence type="ECO:0000256" key="1">
    <source>
        <dbReference type="SAM" id="Phobius"/>
    </source>
</evidence>
<dbReference type="VEuPathDB" id="MicrosporidiaDB:EDEG_01089"/>
<keyword evidence="1" id="KW-1133">Transmembrane helix</keyword>
<dbReference type="AlphaFoldDB" id="J8ZYH0"/>
<dbReference type="HOGENOM" id="CLU_1586447_0_0_1"/>
<reference evidence="3" key="2">
    <citation type="submission" date="2015-07" db="EMBL/GenBank/DDBJ databases">
        <title>Contrasting host-pathogen interactions and genome evolution in two generalist and specialist microsporidian pathogens of mosquitoes.</title>
        <authorList>
            <consortium name="The Broad Institute Genomics Platform"/>
            <consortium name="The Broad Institute Genome Sequencing Center for Infectious Disease"/>
            <person name="Cuomo C.A."/>
            <person name="Sanscrainte N.D."/>
            <person name="Goldberg J.M."/>
            <person name="Heiman D."/>
            <person name="Young S."/>
            <person name="Zeng Q."/>
            <person name="Becnel J.J."/>
            <person name="Birren B.W."/>
        </authorList>
    </citation>
    <scope>NUCLEOTIDE SEQUENCE [LARGE SCALE GENOMIC DNA]</scope>
    <source>
        <strain evidence="3">USNM 41457</strain>
    </source>
</reference>
<keyword evidence="1" id="KW-0472">Membrane</keyword>
<sequence>MQKEAQVELTLFESKISNQNEDENELKILETELIQVECRDVEQSQGYQPNKSNTEGKISPKTSDRDILIAIMVFSLFCFCISCAFNLFKNYNYALMIHKSEYRVFMLMHVFFCTCYIFFGIFLGQKLYRRKLSKSTLVFKVAFMILICVILMQILMIILYASLMETYN</sequence>
<reference evidence="2 3" key="1">
    <citation type="submission" date="2011-08" db="EMBL/GenBank/DDBJ databases">
        <authorList>
            <person name="Liu Z.J."/>
            <person name="Shi F.L."/>
            <person name="Lu J.Q."/>
            <person name="Li M."/>
            <person name="Wang Z.L."/>
        </authorList>
    </citation>
    <scope>NUCLEOTIDE SEQUENCE [LARGE SCALE GENOMIC DNA]</scope>
    <source>
        <strain evidence="2 3">USNM 41457</strain>
    </source>
</reference>
<keyword evidence="1" id="KW-0812">Transmembrane</keyword>
<accession>J8ZYH0</accession>
<keyword evidence="3" id="KW-1185">Reference proteome</keyword>
<dbReference type="SUPFAM" id="SSF103473">
    <property type="entry name" value="MFS general substrate transporter"/>
    <property type="match status" value="1"/>
</dbReference>
<dbReference type="InterPro" id="IPR036259">
    <property type="entry name" value="MFS_trans_sf"/>
</dbReference>
<name>J8ZYH0_EDHAE</name>
<proteinExistence type="predicted"/>
<feature type="transmembrane region" description="Helical" evidence="1">
    <location>
        <begin position="67"/>
        <end position="88"/>
    </location>
</feature>
<dbReference type="Proteomes" id="UP000003163">
    <property type="component" value="Unassembled WGS sequence"/>
</dbReference>
<organism evidence="2 3">
    <name type="scientific">Edhazardia aedis (strain USNM 41457)</name>
    <name type="common">Microsporidian parasite</name>
    <dbReference type="NCBI Taxonomy" id="1003232"/>
    <lineage>
        <taxon>Eukaryota</taxon>
        <taxon>Fungi</taxon>
        <taxon>Fungi incertae sedis</taxon>
        <taxon>Microsporidia</taxon>
        <taxon>Edhazardia</taxon>
    </lineage>
</organism>
<comment type="caution">
    <text evidence="2">The sequence shown here is derived from an EMBL/GenBank/DDBJ whole genome shotgun (WGS) entry which is preliminary data.</text>
</comment>
<gene>
    <name evidence="2" type="ORF">EDEG_01089</name>
</gene>
<evidence type="ECO:0000313" key="3">
    <source>
        <dbReference type="Proteomes" id="UP000003163"/>
    </source>
</evidence>
<dbReference type="EMBL" id="AFBI03000015">
    <property type="protein sequence ID" value="EJW04703.1"/>
    <property type="molecule type" value="Genomic_DNA"/>
</dbReference>
<dbReference type="InParanoid" id="J8ZYH0"/>
<protein>
    <submittedName>
        <fullName evidence="2">Uncharacterized protein</fullName>
    </submittedName>
</protein>